<comment type="similarity">
    <text evidence="10">Belongs to the globin family.</text>
</comment>
<dbReference type="GO" id="GO:0019825">
    <property type="term" value="F:oxygen binding"/>
    <property type="evidence" value="ECO:0007669"/>
    <property type="project" value="InterPro"/>
</dbReference>
<dbReference type="PANTHER" id="PTHR43396">
    <property type="entry name" value="FLAVOHEMOPROTEIN"/>
    <property type="match status" value="1"/>
</dbReference>
<dbReference type="GO" id="GO:0071500">
    <property type="term" value="P:cellular response to nitrosative stress"/>
    <property type="evidence" value="ECO:0007669"/>
    <property type="project" value="TreeGrafter"/>
</dbReference>
<dbReference type="EC" id="1.14.12.17" evidence="2"/>
<dbReference type="SUPFAM" id="SSF63380">
    <property type="entry name" value="Riboflavin synthase domain-like"/>
    <property type="match status" value="1"/>
</dbReference>
<evidence type="ECO:0000256" key="5">
    <source>
        <dbReference type="ARBA" id="ARBA00022723"/>
    </source>
</evidence>
<dbReference type="CDD" id="cd14782">
    <property type="entry name" value="FHb-globin_2"/>
    <property type="match status" value="1"/>
</dbReference>
<dbReference type="SUPFAM" id="SSF46458">
    <property type="entry name" value="Globin-like"/>
    <property type="match status" value="1"/>
</dbReference>
<keyword evidence="7" id="KW-0520">NAD</keyword>
<evidence type="ECO:0000256" key="2">
    <source>
        <dbReference type="ARBA" id="ARBA00012229"/>
    </source>
</evidence>
<dbReference type="InterPro" id="IPR017938">
    <property type="entry name" value="Riboflavin_synthase-like_b-brl"/>
</dbReference>
<dbReference type="InterPro" id="IPR039261">
    <property type="entry name" value="FNR_nucleotide-bd"/>
</dbReference>
<evidence type="ECO:0000256" key="7">
    <source>
        <dbReference type="ARBA" id="ARBA00023027"/>
    </source>
</evidence>
<feature type="domain" description="FAD-binding FR-type" evidence="12">
    <location>
        <begin position="168"/>
        <end position="273"/>
    </location>
</feature>
<dbReference type="EMBL" id="DWVP01000020">
    <property type="protein sequence ID" value="HJC85587.1"/>
    <property type="molecule type" value="Genomic_DNA"/>
</dbReference>
<dbReference type="InterPro" id="IPR017927">
    <property type="entry name" value="FAD-bd_FR_type"/>
</dbReference>
<accession>A0A9D2TP77</accession>
<keyword evidence="5" id="KW-0479">Metal-binding</keyword>
<reference evidence="13" key="1">
    <citation type="journal article" date="2021" name="PeerJ">
        <title>Extensive microbial diversity within the chicken gut microbiome revealed by metagenomics and culture.</title>
        <authorList>
            <person name="Gilroy R."/>
            <person name="Ravi A."/>
            <person name="Getino M."/>
            <person name="Pursley I."/>
            <person name="Horton D.L."/>
            <person name="Alikhan N.F."/>
            <person name="Baker D."/>
            <person name="Gharbi K."/>
            <person name="Hall N."/>
            <person name="Watson M."/>
            <person name="Adriaenssens E.M."/>
            <person name="Foster-Nyarko E."/>
            <person name="Jarju S."/>
            <person name="Secka A."/>
            <person name="Antonio M."/>
            <person name="Oren A."/>
            <person name="Chaudhuri R.R."/>
            <person name="La Ragione R."/>
            <person name="Hildebrand F."/>
            <person name="Pallen M.J."/>
        </authorList>
    </citation>
    <scope>NUCLEOTIDE SEQUENCE</scope>
    <source>
        <strain evidence="13">ChiHjej13B12-4958</strain>
    </source>
</reference>
<dbReference type="AlphaFoldDB" id="A0A9D2TP77"/>
<evidence type="ECO:0000256" key="4">
    <source>
        <dbReference type="ARBA" id="ARBA00022621"/>
    </source>
</evidence>
<evidence type="ECO:0000259" key="11">
    <source>
        <dbReference type="PROSITE" id="PS01033"/>
    </source>
</evidence>
<dbReference type="GO" id="GO:0071949">
    <property type="term" value="F:FAD binding"/>
    <property type="evidence" value="ECO:0007669"/>
    <property type="project" value="TreeGrafter"/>
</dbReference>
<dbReference type="SUPFAM" id="SSF52343">
    <property type="entry name" value="Ferredoxin reductase-like, C-terminal NADP-linked domain"/>
    <property type="match status" value="1"/>
</dbReference>
<evidence type="ECO:0000256" key="3">
    <source>
        <dbReference type="ARBA" id="ARBA00022617"/>
    </source>
</evidence>
<dbReference type="InterPro" id="IPR000971">
    <property type="entry name" value="Globin"/>
</dbReference>
<dbReference type="GO" id="GO:0005344">
    <property type="term" value="F:oxygen carrier activity"/>
    <property type="evidence" value="ECO:0007669"/>
    <property type="project" value="UniProtKB-KW"/>
</dbReference>
<organism evidence="13 14">
    <name type="scientific">Candidatus Corynebacterium faecigallinarum</name>
    <dbReference type="NCBI Taxonomy" id="2838528"/>
    <lineage>
        <taxon>Bacteria</taxon>
        <taxon>Bacillati</taxon>
        <taxon>Actinomycetota</taxon>
        <taxon>Actinomycetes</taxon>
        <taxon>Mycobacteriales</taxon>
        <taxon>Corynebacteriaceae</taxon>
        <taxon>Corynebacterium</taxon>
    </lineage>
</organism>
<reference evidence="13" key="2">
    <citation type="submission" date="2021-04" db="EMBL/GenBank/DDBJ databases">
        <authorList>
            <person name="Gilroy R."/>
        </authorList>
    </citation>
    <scope>NUCLEOTIDE SEQUENCE</scope>
    <source>
        <strain evidence="13">ChiHjej13B12-4958</strain>
    </source>
</reference>
<sequence length="416" mass="44486">MFTTESTLPGAARRAHLTPEHEETIKATLPVVGANIGTIAKNFYARMFTAHPELLRDTFNRGNQAAGEQQKALAASVATFATMLVDPNGPDPVEMLSRIAHKHVSLGITADQYDIVHTHLFAAIGEVLGDAVTPEVAAAWDEVYWLMAKVLIGEEDHLYATASVTPGDVFRDAYLVSSTVLTAGDAGVTEFTFEVPGDRGAYTATRPGQYTSLGATLADGARQLRQYSLVDWDDKGFTIAVQRDGEVSSYLLDTLKVGERVDATLPAGDLVLVEDGSPVVLVSSGIGSTPMTGMLSTLVALGGTDVTVIHADDNEASYAQRSVTDGYVHALRDAGTPVRNVVRYRDKGEGVDLVAIAEESGIPYGANWYLCGGNNFLQDIRGQLAEHAGVLQPAALHFELFSPNDWLVEHQVTVAS</sequence>
<dbReference type="InterPro" id="IPR009050">
    <property type="entry name" value="Globin-like_sf"/>
</dbReference>
<dbReference type="GO" id="GO:0020037">
    <property type="term" value="F:heme binding"/>
    <property type="evidence" value="ECO:0007669"/>
    <property type="project" value="InterPro"/>
</dbReference>
<comment type="catalytic activity">
    <reaction evidence="8">
        <text>2 nitric oxide + NADH + 2 O2 = 2 nitrate + NAD(+) + H(+)</text>
        <dbReference type="Rhea" id="RHEA:19469"/>
        <dbReference type="ChEBI" id="CHEBI:15378"/>
        <dbReference type="ChEBI" id="CHEBI:15379"/>
        <dbReference type="ChEBI" id="CHEBI:16480"/>
        <dbReference type="ChEBI" id="CHEBI:17632"/>
        <dbReference type="ChEBI" id="CHEBI:57540"/>
        <dbReference type="ChEBI" id="CHEBI:57945"/>
        <dbReference type="EC" id="1.14.12.17"/>
    </reaction>
</comment>
<keyword evidence="4 10" id="KW-0561">Oxygen transport</keyword>
<dbReference type="PANTHER" id="PTHR43396:SF3">
    <property type="entry name" value="FLAVOHEMOPROTEIN"/>
    <property type="match status" value="1"/>
</dbReference>
<dbReference type="GO" id="GO:0046210">
    <property type="term" value="P:nitric oxide catabolic process"/>
    <property type="evidence" value="ECO:0007669"/>
    <property type="project" value="TreeGrafter"/>
</dbReference>
<keyword evidence="10" id="KW-0813">Transport</keyword>
<dbReference type="Gene3D" id="3.40.50.80">
    <property type="entry name" value="Nucleotide-binding domain of ferredoxin-NADP reductase (FNR) module"/>
    <property type="match status" value="1"/>
</dbReference>
<proteinExistence type="inferred from homology"/>
<evidence type="ECO:0000256" key="8">
    <source>
        <dbReference type="ARBA" id="ARBA00048649"/>
    </source>
</evidence>
<dbReference type="Gene3D" id="2.40.30.10">
    <property type="entry name" value="Translation factors"/>
    <property type="match status" value="1"/>
</dbReference>
<feature type="domain" description="Globin" evidence="11">
    <location>
        <begin position="16"/>
        <end position="156"/>
    </location>
</feature>
<dbReference type="InterPro" id="IPR012292">
    <property type="entry name" value="Globin/Proto"/>
</dbReference>
<gene>
    <name evidence="13" type="ORF">H9751_08595</name>
</gene>
<name>A0A9D2TP77_9CORY</name>
<dbReference type="PROSITE" id="PS51384">
    <property type="entry name" value="FAD_FR"/>
    <property type="match status" value="1"/>
</dbReference>
<dbReference type="GO" id="GO:0008941">
    <property type="term" value="F:nitric oxide dioxygenase NAD(P)H activity"/>
    <property type="evidence" value="ECO:0007669"/>
    <property type="project" value="UniProtKB-EC"/>
</dbReference>
<evidence type="ECO:0000256" key="6">
    <source>
        <dbReference type="ARBA" id="ARBA00023004"/>
    </source>
</evidence>
<protein>
    <recommendedName>
        <fullName evidence="2">nitric oxide dioxygenase</fullName>
        <ecNumber evidence="2">1.14.12.17</ecNumber>
    </recommendedName>
</protein>
<comment type="similarity">
    <text evidence="1">In the C-terminal section; belongs to the flavoprotein pyridine nucleotide cytochrome reductase family.</text>
</comment>
<keyword evidence="3 10" id="KW-0349">Heme</keyword>
<keyword evidence="6" id="KW-0408">Iron</keyword>
<dbReference type="Proteomes" id="UP000823858">
    <property type="component" value="Unassembled WGS sequence"/>
</dbReference>
<evidence type="ECO:0000313" key="13">
    <source>
        <dbReference type="EMBL" id="HJC85587.1"/>
    </source>
</evidence>
<dbReference type="GO" id="GO:0046872">
    <property type="term" value="F:metal ion binding"/>
    <property type="evidence" value="ECO:0007669"/>
    <property type="project" value="UniProtKB-KW"/>
</dbReference>
<dbReference type="Gene3D" id="1.10.490.10">
    <property type="entry name" value="Globins"/>
    <property type="match status" value="1"/>
</dbReference>
<comment type="caution">
    <text evidence="13">The sequence shown here is derived from an EMBL/GenBank/DDBJ whole genome shotgun (WGS) entry which is preliminary data.</text>
</comment>
<evidence type="ECO:0000256" key="9">
    <source>
        <dbReference type="ARBA" id="ARBA00049433"/>
    </source>
</evidence>
<evidence type="ECO:0000313" key="14">
    <source>
        <dbReference type="Proteomes" id="UP000823858"/>
    </source>
</evidence>
<comment type="catalytic activity">
    <reaction evidence="9">
        <text>2 nitric oxide + NADPH + 2 O2 = 2 nitrate + NADP(+) + H(+)</text>
        <dbReference type="Rhea" id="RHEA:19465"/>
        <dbReference type="ChEBI" id="CHEBI:15378"/>
        <dbReference type="ChEBI" id="CHEBI:15379"/>
        <dbReference type="ChEBI" id="CHEBI:16480"/>
        <dbReference type="ChEBI" id="CHEBI:17632"/>
        <dbReference type="ChEBI" id="CHEBI:57783"/>
        <dbReference type="ChEBI" id="CHEBI:58349"/>
        <dbReference type="EC" id="1.14.12.17"/>
    </reaction>
</comment>
<evidence type="ECO:0000256" key="10">
    <source>
        <dbReference type="RuleBase" id="RU000356"/>
    </source>
</evidence>
<dbReference type="FunFam" id="1.10.490.10:FF:000003">
    <property type="entry name" value="Flavohemoprotein"/>
    <property type="match status" value="1"/>
</dbReference>
<dbReference type="PROSITE" id="PS01033">
    <property type="entry name" value="GLOBIN"/>
    <property type="match status" value="1"/>
</dbReference>
<dbReference type="Pfam" id="PF00042">
    <property type="entry name" value="Globin"/>
    <property type="match status" value="1"/>
</dbReference>
<evidence type="ECO:0000256" key="1">
    <source>
        <dbReference type="ARBA" id="ARBA00006401"/>
    </source>
</evidence>
<evidence type="ECO:0000259" key="12">
    <source>
        <dbReference type="PROSITE" id="PS51384"/>
    </source>
</evidence>